<keyword evidence="6" id="KW-1133">Transmembrane helix</keyword>
<evidence type="ECO:0000256" key="3">
    <source>
        <dbReference type="ARBA" id="ARBA00022679"/>
    </source>
</evidence>
<dbReference type="Pfam" id="PF02485">
    <property type="entry name" value="Branch"/>
    <property type="match status" value="1"/>
</dbReference>
<name>A0A8B7BVW4_PHODC</name>
<dbReference type="InterPro" id="IPR003406">
    <property type="entry name" value="Glyco_trans_14"/>
</dbReference>
<sequence>MKPRKKGDEEEEGHWANSSRKDCSLRLIKIFFRIAVFVAGSVLGLSWGVRLNQHVSQTDIFFPAKLYTNCGKPSLNFNNFIEPCNLMHMMTDKELFWRASMVSKRNEYPFNRVPKVAFLFMTEGPLPLLRLWDRFFKGHEGLFTVYVHAYPGYTLEVPESSFFYDRQIPSEKTKHGLISQVDAEKRLLANALLDFSNERFVLLSESCIPVFNFSTVYKYLTKSAYSFVQSYDENSFQGLGHYNSHLAPEIKLPQWRKGSRWFEIQRSLAVNIVADKKYYFFFREYCKTNCYPDEFYIPTYLNMFHGLSNANRTVTWAGWSIGGHHPATYGREDITESLIRSIRSNGTICTYNSKPSSLCFLFAMKFSPDALEPLLNLTSTVMKF</sequence>
<evidence type="ECO:0000256" key="5">
    <source>
        <dbReference type="ARBA" id="ARBA00023180"/>
    </source>
</evidence>
<dbReference type="RefSeq" id="XP_038989497.1">
    <property type="nucleotide sequence ID" value="XM_039133569.1"/>
</dbReference>
<dbReference type="GO" id="GO:0016020">
    <property type="term" value="C:membrane"/>
    <property type="evidence" value="ECO:0007669"/>
    <property type="project" value="UniProtKB-SubCell"/>
</dbReference>
<keyword evidence="6" id="KW-0812">Transmembrane</keyword>
<dbReference type="AlphaFoldDB" id="A0A8B7BVW4"/>
<accession>A0A8B7BVW4</accession>
<evidence type="ECO:0000256" key="6">
    <source>
        <dbReference type="SAM" id="Phobius"/>
    </source>
</evidence>
<dbReference type="GeneID" id="103704783"/>
<keyword evidence="2" id="KW-0328">Glycosyltransferase</keyword>
<evidence type="ECO:0000313" key="9">
    <source>
        <dbReference type="RefSeq" id="XP_038989497.1"/>
    </source>
</evidence>
<proteinExistence type="predicted"/>
<keyword evidence="7" id="KW-1185">Reference proteome</keyword>
<reference evidence="8 9" key="2">
    <citation type="submission" date="2025-04" db="UniProtKB">
        <authorList>
            <consortium name="RefSeq"/>
        </authorList>
    </citation>
    <scope>IDENTIFICATION</scope>
    <source>
        <tissue evidence="8 9">Young leaves</tissue>
    </source>
</reference>
<gene>
    <name evidence="8 9" type="primary">LOC103704783</name>
</gene>
<dbReference type="PANTHER" id="PTHR31042:SF3">
    <property type="entry name" value="OS08G0110400 PROTEIN"/>
    <property type="match status" value="1"/>
</dbReference>
<dbReference type="Proteomes" id="UP000228380">
    <property type="component" value="Chromosome 14"/>
</dbReference>
<dbReference type="InterPro" id="IPR044174">
    <property type="entry name" value="BC10-like"/>
</dbReference>
<reference evidence="7" key="1">
    <citation type="journal article" date="2019" name="Nat. Commun.">
        <title>Genome-wide association mapping of date palm fruit traits.</title>
        <authorList>
            <person name="Hazzouri K.M."/>
            <person name="Gros-Balthazard M."/>
            <person name="Flowers J.M."/>
            <person name="Copetti D."/>
            <person name="Lemansour A."/>
            <person name="Lebrun M."/>
            <person name="Masmoudi K."/>
            <person name="Ferrand S."/>
            <person name="Dhar M.I."/>
            <person name="Fresquez Z.A."/>
            <person name="Rosas U."/>
            <person name="Zhang J."/>
            <person name="Talag J."/>
            <person name="Lee S."/>
            <person name="Kudrna D."/>
            <person name="Powell R.F."/>
            <person name="Leitch I.J."/>
            <person name="Krueger R.R."/>
            <person name="Wing R.A."/>
            <person name="Amiri K.M.A."/>
            <person name="Purugganan M.D."/>
        </authorList>
    </citation>
    <scope>NUCLEOTIDE SEQUENCE [LARGE SCALE GENOMIC DNA]</scope>
    <source>
        <strain evidence="7">cv. Khalas</strain>
    </source>
</reference>
<evidence type="ECO:0000313" key="8">
    <source>
        <dbReference type="RefSeq" id="XP_008786439.2"/>
    </source>
</evidence>
<evidence type="ECO:0000256" key="4">
    <source>
        <dbReference type="ARBA" id="ARBA00023136"/>
    </source>
</evidence>
<dbReference type="RefSeq" id="XP_008786439.2">
    <property type="nucleotide sequence ID" value="XM_008788217.3"/>
</dbReference>
<organism evidence="7 8">
    <name type="scientific">Phoenix dactylifera</name>
    <name type="common">Date palm</name>
    <dbReference type="NCBI Taxonomy" id="42345"/>
    <lineage>
        <taxon>Eukaryota</taxon>
        <taxon>Viridiplantae</taxon>
        <taxon>Streptophyta</taxon>
        <taxon>Embryophyta</taxon>
        <taxon>Tracheophyta</taxon>
        <taxon>Spermatophyta</taxon>
        <taxon>Magnoliopsida</taxon>
        <taxon>Liliopsida</taxon>
        <taxon>Arecaceae</taxon>
        <taxon>Coryphoideae</taxon>
        <taxon>Phoeniceae</taxon>
        <taxon>Phoenix</taxon>
    </lineage>
</organism>
<keyword evidence="3" id="KW-0808">Transferase</keyword>
<keyword evidence="5" id="KW-0325">Glycoprotein</keyword>
<keyword evidence="4 6" id="KW-0472">Membrane</keyword>
<dbReference type="GO" id="GO:0016757">
    <property type="term" value="F:glycosyltransferase activity"/>
    <property type="evidence" value="ECO:0007669"/>
    <property type="project" value="UniProtKB-KW"/>
</dbReference>
<dbReference type="PANTHER" id="PTHR31042">
    <property type="entry name" value="CORE-2/I-BRANCHING BETA-1,6-N-ACETYLGLUCOSAMINYLTRANSFERASE FAMILY PROTEIN-RELATED"/>
    <property type="match status" value="1"/>
</dbReference>
<protein>
    <submittedName>
        <fullName evidence="8 9">Glycosyltransferase BC10-like isoform X1</fullName>
    </submittedName>
</protein>
<feature type="transmembrane region" description="Helical" evidence="6">
    <location>
        <begin position="30"/>
        <end position="49"/>
    </location>
</feature>
<dbReference type="OrthoDB" id="191334at2759"/>
<comment type="subcellular location">
    <subcellularLocation>
        <location evidence="1">Membrane</location>
        <topology evidence="1">Single-pass type II membrane protein</topology>
    </subcellularLocation>
</comment>
<evidence type="ECO:0000313" key="7">
    <source>
        <dbReference type="Proteomes" id="UP000228380"/>
    </source>
</evidence>
<dbReference type="KEGG" id="pda:103704783"/>
<evidence type="ECO:0000256" key="2">
    <source>
        <dbReference type="ARBA" id="ARBA00022676"/>
    </source>
</evidence>
<evidence type="ECO:0000256" key="1">
    <source>
        <dbReference type="ARBA" id="ARBA00004606"/>
    </source>
</evidence>